<comment type="caution">
    <text evidence="5">The sequence shown here is derived from an EMBL/GenBank/DDBJ whole genome shotgun (WGS) entry which is preliminary data.</text>
</comment>
<dbReference type="InterPro" id="IPR051259">
    <property type="entry name" value="rRNA_Methyltransferase"/>
</dbReference>
<dbReference type="SUPFAM" id="SSF75217">
    <property type="entry name" value="alpha/beta knot"/>
    <property type="match status" value="1"/>
</dbReference>
<dbReference type="Proteomes" id="UP000037558">
    <property type="component" value="Unassembled WGS sequence"/>
</dbReference>
<evidence type="ECO:0000256" key="3">
    <source>
        <dbReference type="ARBA" id="ARBA00022679"/>
    </source>
</evidence>
<dbReference type="CDD" id="cd18095">
    <property type="entry name" value="SpoU-like_rRNA-MTase"/>
    <property type="match status" value="1"/>
</dbReference>
<feature type="domain" description="RNA 2-O ribose methyltransferase substrate binding" evidence="4">
    <location>
        <begin position="31"/>
        <end position="100"/>
    </location>
</feature>
<dbReference type="EMBL" id="LILC01000011">
    <property type="protein sequence ID" value="KOO46877.1"/>
    <property type="molecule type" value="Genomic_DNA"/>
</dbReference>
<evidence type="ECO:0000256" key="2">
    <source>
        <dbReference type="ARBA" id="ARBA00022603"/>
    </source>
</evidence>
<keyword evidence="3" id="KW-0808">Transferase</keyword>
<dbReference type="Gene3D" id="3.40.1280.10">
    <property type="match status" value="1"/>
</dbReference>
<keyword evidence="2" id="KW-0489">Methyltransferase</keyword>
<protein>
    <recommendedName>
        <fullName evidence="4">RNA 2-O ribose methyltransferase substrate binding domain-containing protein</fullName>
    </recommendedName>
</protein>
<dbReference type="Pfam" id="PF00588">
    <property type="entry name" value="SpoU_methylase"/>
    <property type="match status" value="1"/>
</dbReference>
<dbReference type="PANTHER" id="PTHR43191">
    <property type="entry name" value="RRNA METHYLTRANSFERASE 3"/>
    <property type="match status" value="1"/>
</dbReference>
<comment type="similarity">
    <text evidence="1">Belongs to the class IV-like SAM-binding methyltransferase superfamily. RNA methyltransferase TrmH family.</text>
</comment>
<sequence length="251" mass="27467">MKRIDSVKNPQVKGWKKLHTKKERDKTGLFIVEGFHLVEEALKHKENIKEVIISDEVEIPSAWNVDDVSIVWVKPDVMKAISDTETPQGAAAICYQSVMTELPSVQKVLLLDAIQDPGNLGTIIRTAEAAGIELVVIGEGSVDVYNSKVIRSTQGAIFHFPILKGNLGEVIAQLKEQNVAIYGTSLQNGKPYQEVQTASSFALMVGNEGNGVREEFLQQTDANLYIPIYGKSESLNVAVAAGILVYYLGGR</sequence>
<organism evidence="5 6">
    <name type="scientific">Priestia koreensis</name>
    <dbReference type="NCBI Taxonomy" id="284581"/>
    <lineage>
        <taxon>Bacteria</taxon>
        <taxon>Bacillati</taxon>
        <taxon>Bacillota</taxon>
        <taxon>Bacilli</taxon>
        <taxon>Bacillales</taxon>
        <taxon>Bacillaceae</taxon>
        <taxon>Priestia</taxon>
    </lineage>
</organism>
<dbReference type="Pfam" id="PF22435">
    <property type="entry name" value="MRM3-like_sub_bind"/>
    <property type="match status" value="1"/>
</dbReference>
<evidence type="ECO:0000313" key="6">
    <source>
        <dbReference type="Proteomes" id="UP000037558"/>
    </source>
</evidence>
<dbReference type="InterPro" id="IPR001537">
    <property type="entry name" value="SpoU_MeTrfase"/>
</dbReference>
<name>A0A0M0L7P5_9BACI</name>
<dbReference type="InterPro" id="IPR029026">
    <property type="entry name" value="tRNA_m1G_MTases_N"/>
</dbReference>
<dbReference type="SUPFAM" id="SSF55315">
    <property type="entry name" value="L30e-like"/>
    <property type="match status" value="1"/>
</dbReference>
<dbReference type="PATRIC" id="fig|284581.3.peg.3681"/>
<accession>A0A0M0L7P5</accession>
<dbReference type="Gene3D" id="3.30.1330.30">
    <property type="match status" value="1"/>
</dbReference>
<dbReference type="RefSeq" id="WP_053400885.1">
    <property type="nucleotide sequence ID" value="NZ_CP061868.1"/>
</dbReference>
<dbReference type="SMART" id="SM00967">
    <property type="entry name" value="SpoU_sub_bind"/>
    <property type="match status" value="1"/>
</dbReference>
<dbReference type="GO" id="GO:0008173">
    <property type="term" value="F:RNA methyltransferase activity"/>
    <property type="evidence" value="ECO:0007669"/>
    <property type="project" value="InterPro"/>
</dbReference>
<dbReference type="STRING" id="284581.AMD01_08140"/>
<evidence type="ECO:0000256" key="1">
    <source>
        <dbReference type="ARBA" id="ARBA00007228"/>
    </source>
</evidence>
<dbReference type="InterPro" id="IPR053888">
    <property type="entry name" value="MRM3-like_sub_bind"/>
</dbReference>
<reference evidence="6" key="1">
    <citation type="submission" date="2015-08" db="EMBL/GenBank/DDBJ databases">
        <title>Fjat-14210 dsm16467.</title>
        <authorList>
            <person name="Liu B."/>
            <person name="Wang J."/>
            <person name="Zhu Y."/>
            <person name="Liu G."/>
            <person name="Chen Q."/>
            <person name="Chen Z."/>
            <person name="Lan J."/>
            <person name="Che J."/>
            <person name="Ge C."/>
            <person name="Shi H."/>
            <person name="Pan Z."/>
            <person name="Liu X."/>
        </authorList>
    </citation>
    <scope>NUCLEOTIDE SEQUENCE [LARGE SCALE GENOMIC DNA]</scope>
    <source>
        <strain evidence="6">DSM 16467</strain>
    </source>
</reference>
<dbReference type="InterPro" id="IPR029028">
    <property type="entry name" value="Alpha/beta_knot_MTases"/>
</dbReference>
<dbReference type="AlphaFoldDB" id="A0A0M0L7P5"/>
<dbReference type="OrthoDB" id="9794400at2"/>
<dbReference type="PANTHER" id="PTHR43191:SF2">
    <property type="entry name" value="RRNA METHYLTRANSFERASE 3, MITOCHONDRIAL"/>
    <property type="match status" value="1"/>
</dbReference>
<evidence type="ECO:0000259" key="4">
    <source>
        <dbReference type="SMART" id="SM00967"/>
    </source>
</evidence>
<dbReference type="GO" id="GO:0005737">
    <property type="term" value="C:cytoplasm"/>
    <property type="evidence" value="ECO:0007669"/>
    <property type="project" value="UniProtKB-ARBA"/>
</dbReference>
<dbReference type="InterPro" id="IPR013123">
    <property type="entry name" value="SpoU_subst-bd"/>
</dbReference>
<evidence type="ECO:0000313" key="5">
    <source>
        <dbReference type="EMBL" id="KOO46877.1"/>
    </source>
</evidence>
<keyword evidence="6" id="KW-1185">Reference proteome</keyword>
<dbReference type="GO" id="GO:0003723">
    <property type="term" value="F:RNA binding"/>
    <property type="evidence" value="ECO:0007669"/>
    <property type="project" value="InterPro"/>
</dbReference>
<gene>
    <name evidence="5" type="ORF">AMD01_08140</name>
</gene>
<dbReference type="InterPro" id="IPR029064">
    <property type="entry name" value="Ribosomal_eL30-like_sf"/>
</dbReference>
<proteinExistence type="inferred from homology"/>
<dbReference type="GO" id="GO:0006396">
    <property type="term" value="P:RNA processing"/>
    <property type="evidence" value="ECO:0007669"/>
    <property type="project" value="InterPro"/>
</dbReference>
<dbReference type="GO" id="GO:0032259">
    <property type="term" value="P:methylation"/>
    <property type="evidence" value="ECO:0007669"/>
    <property type="project" value="UniProtKB-KW"/>
</dbReference>